<proteinExistence type="predicted"/>
<organism evidence="2 3">
    <name type="scientific">Gemmobacter lutimaris</name>
    <dbReference type="NCBI Taxonomy" id="2306023"/>
    <lineage>
        <taxon>Bacteria</taxon>
        <taxon>Pseudomonadati</taxon>
        <taxon>Pseudomonadota</taxon>
        <taxon>Alphaproteobacteria</taxon>
        <taxon>Rhodobacterales</taxon>
        <taxon>Paracoccaceae</taxon>
        <taxon>Gemmobacter</taxon>
    </lineage>
</organism>
<dbReference type="OrthoDB" id="9805883at2"/>
<dbReference type="EMBL" id="QXXQ01000003">
    <property type="protein sequence ID" value="RID92479.1"/>
    <property type="molecule type" value="Genomic_DNA"/>
</dbReference>
<evidence type="ECO:0000313" key="3">
    <source>
        <dbReference type="Proteomes" id="UP000266649"/>
    </source>
</evidence>
<dbReference type="SUPFAM" id="SSF50129">
    <property type="entry name" value="GroES-like"/>
    <property type="match status" value="1"/>
</dbReference>
<dbReference type="GO" id="GO:0016491">
    <property type="term" value="F:oxidoreductase activity"/>
    <property type="evidence" value="ECO:0007669"/>
    <property type="project" value="InterPro"/>
</dbReference>
<feature type="domain" description="Enoyl reductase (ER)" evidence="1">
    <location>
        <begin position="10"/>
        <end position="337"/>
    </location>
</feature>
<dbReference type="InterPro" id="IPR011032">
    <property type="entry name" value="GroES-like_sf"/>
</dbReference>
<dbReference type="InterPro" id="IPR036291">
    <property type="entry name" value="NAD(P)-bd_dom_sf"/>
</dbReference>
<dbReference type="InterPro" id="IPR013149">
    <property type="entry name" value="ADH-like_C"/>
</dbReference>
<evidence type="ECO:0000313" key="2">
    <source>
        <dbReference type="EMBL" id="RID92479.1"/>
    </source>
</evidence>
<dbReference type="PANTHER" id="PTHR45033">
    <property type="match status" value="1"/>
</dbReference>
<protein>
    <submittedName>
        <fullName evidence="2">Zinc-binding alcohol dehydrogenase</fullName>
    </submittedName>
</protein>
<keyword evidence="3" id="KW-1185">Reference proteome</keyword>
<dbReference type="Proteomes" id="UP000266649">
    <property type="component" value="Unassembled WGS sequence"/>
</dbReference>
<reference evidence="2 3" key="1">
    <citation type="submission" date="2018-09" db="EMBL/GenBank/DDBJ databases">
        <title>Gemmobacter lutimaris sp. nov., a marine bacterium isolated from tidal flat.</title>
        <authorList>
            <person name="Lee D.W."/>
            <person name="Yoo Y."/>
            <person name="Kim J.-J."/>
            <person name="Kim B.S."/>
        </authorList>
    </citation>
    <scope>NUCLEOTIDE SEQUENCE [LARGE SCALE GENOMIC DNA]</scope>
    <source>
        <strain evidence="2 3">YJ-T1-11</strain>
    </source>
</reference>
<dbReference type="Gene3D" id="3.40.50.720">
    <property type="entry name" value="NAD(P)-binding Rossmann-like Domain"/>
    <property type="match status" value="1"/>
</dbReference>
<dbReference type="Gene3D" id="3.90.180.10">
    <property type="entry name" value="Medium-chain alcohol dehydrogenases, catalytic domain"/>
    <property type="match status" value="1"/>
</dbReference>
<dbReference type="AlphaFoldDB" id="A0A398BP24"/>
<name>A0A398BP24_9RHOB</name>
<dbReference type="InterPro" id="IPR020843">
    <property type="entry name" value="ER"/>
</dbReference>
<accession>A0A398BP24</accession>
<dbReference type="RefSeq" id="WP_119134156.1">
    <property type="nucleotide sequence ID" value="NZ_QXXQ01000003.1"/>
</dbReference>
<gene>
    <name evidence="2" type="ORF">D2N39_07495</name>
</gene>
<dbReference type="SMART" id="SM00829">
    <property type="entry name" value="PKS_ER"/>
    <property type="match status" value="1"/>
</dbReference>
<dbReference type="SUPFAM" id="SSF51735">
    <property type="entry name" value="NAD(P)-binding Rossmann-fold domains"/>
    <property type="match status" value="1"/>
</dbReference>
<dbReference type="InterPro" id="IPR052711">
    <property type="entry name" value="Zinc_ADH-like"/>
</dbReference>
<comment type="caution">
    <text evidence="2">The sequence shown here is derived from an EMBL/GenBank/DDBJ whole genome shotgun (WGS) entry which is preliminary data.</text>
</comment>
<evidence type="ECO:0000259" key="1">
    <source>
        <dbReference type="SMART" id="SM00829"/>
    </source>
</evidence>
<dbReference type="PANTHER" id="PTHR45033:SF3">
    <property type="entry name" value="DEHYDROGENASE, PUTATIVE (AFU_ORTHOLOGUE AFUA_2G13270)-RELATED"/>
    <property type="match status" value="1"/>
</dbReference>
<sequence>MKAIVLHERGRAGVSLCDMPCPECQPGWVRLRMIAASVNRVDLYMRDSGAGITHDLPLIMGVDGVGEVIEAPGCPGLVPGDRVILYPYEFCGRCRSCLAGDQPLCHSARILGEHRHGTFAEEVVLPARSLIRLAPDADMDQAAVLGVAYLTAWRMVFGKSPAGPGSVVLVQGVGGGVAYAAMQLARMAGARVIVTTSGATKIGHFRALGVEVIDYRAEDVPKAVLRLTYGEGADLVIDNVGEQTWGASLRSLARGGHLVTCGATTGAHPSADIQRLFVRQLSIHGSTMGSMDEFRRLIRAWEAGGFTPLIDRAFPLAEVPAAYDRLDDPARMGKLLIRIA</sequence>
<dbReference type="Pfam" id="PF08240">
    <property type="entry name" value="ADH_N"/>
    <property type="match status" value="1"/>
</dbReference>
<dbReference type="InterPro" id="IPR013154">
    <property type="entry name" value="ADH-like_N"/>
</dbReference>
<dbReference type="Pfam" id="PF00107">
    <property type="entry name" value="ADH_zinc_N"/>
    <property type="match status" value="1"/>
</dbReference>